<dbReference type="GO" id="GO:0009086">
    <property type="term" value="P:methionine biosynthetic process"/>
    <property type="evidence" value="ECO:0007669"/>
    <property type="project" value="UniProtKB-KW"/>
</dbReference>
<evidence type="ECO:0000256" key="9">
    <source>
        <dbReference type="ARBA" id="ARBA00023002"/>
    </source>
</evidence>
<comment type="pathway">
    <text evidence="2">Amino-acid biosynthesis; L-threonine biosynthesis; L-threonine from L-aspartate: step 3/5.</text>
</comment>
<dbReference type="FunFam" id="3.30.360.10:FF:000005">
    <property type="entry name" value="Homoserine dehydrogenase"/>
    <property type="match status" value="1"/>
</dbReference>
<comment type="catalytic activity">
    <reaction evidence="13">
        <text>L-homoserine + NADP(+) = L-aspartate 4-semialdehyde + NADPH + H(+)</text>
        <dbReference type="Rhea" id="RHEA:15761"/>
        <dbReference type="ChEBI" id="CHEBI:15378"/>
        <dbReference type="ChEBI" id="CHEBI:57476"/>
        <dbReference type="ChEBI" id="CHEBI:57783"/>
        <dbReference type="ChEBI" id="CHEBI:58349"/>
        <dbReference type="ChEBI" id="CHEBI:537519"/>
        <dbReference type="EC" id="1.1.1.3"/>
    </reaction>
    <physiologicalReaction direction="right-to-left" evidence="13">
        <dbReference type="Rhea" id="RHEA:15763"/>
    </physiologicalReaction>
</comment>
<gene>
    <name evidence="18" type="ORF">CYJ76_00340</name>
</gene>
<reference evidence="18 19" key="1">
    <citation type="submission" date="2017-12" db="EMBL/GenBank/DDBJ databases">
        <title>Phylogenetic diversity of female urinary microbiome.</title>
        <authorList>
            <person name="Thomas-White K."/>
            <person name="Wolfe A.J."/>
        </authorList>
    </citation>
    <scope>NUCLEOTIDE SEQUENCE [LARGE SCALE GENOMIC DNA]</scope>
    <source>
        <strain evidence="18 19">UMB1298</strain>
    </source>
</reference>
<comment type="catalytic activity">
    <reaction evidence="14">
        <text>L-homoserine + NAD(+) = L-aspartate 4-semialdehyde + NADH + H(+)</text>
        <dbReference type="Rhea" id="RHEA:15757"/>
        <dbReference type="ChEBI" id="CHEBI:15378"/>
        <dbReference type="ChEBI" id="CHEBI:57476"/>
        <dbReference type="ChEBI" id="CHEBI:57540"/>
        <dbReference type="ChEBI" id="CHEBI:57945"/>
        <dbReference type="ChEBI" id="CHEBI:537519"/>
        <dbReference type="EC" id="1.1.1.3"/>
    </reaction>
    <physiologicalReaction direction="right-to-left" evidence="14">
        <dbReference type="Rhea" id="RHEA:15759"/>
    </physiologicalReaction>
</comment>
<dbReference type="PANTHER" id="PTHR43331">
    <property type="entry name" value="HOMOSERINE DEHYDROGENASE"/>
    <property type="match status" value="1"/>
</dbReference>
<comment type="similarity">
    <text evidence="4">Belongs to the homoserine dehydrogenase family.</text>
</comment>
<evidence type="ECO:0000256" key="7">
    <source>
        <dbReference type="ARBA" id="ARBA00022605"/>
    </source>
</evidence>
<dbReference type="PANTHER" id="PTHR43331:SF1">
    <property type="entry name" value="HOMOSERINE DEHYDROGENASE"/>
    <property type="match status" value="1"/>
</dbReference>
<keyword evidence="10" id="KW-0915">Sodium</keyword>
<dbReference type="GO" id="GO:0004412">
    <property type="term" value="F:homoserine dehydrogenase activity"/>
    <property type="evidence" value="ECO:0007669"/>
    <property type="project" value="UniProtKB-EC"/>
</dbReference>
<proteinExistence type="inferred from homology"/>
<sequence>MYMPPSTWRNSTFPSPMCRVMAVSRSLASFSSERAWSREWVETVILDLGSSSVTFSTAIRSSELRVEKSEDSVSFLSDSEELSREIVAVWSLASLALSKACDTAAFGSESAWAEPPPPPLSSLHPASTTVVLIAASSVRVVRFMVPPRGHRRAGSRHLPQVSPEAPTAPARPRAETRARPLLPGGEASLGWRHRRPSRWPGGTRPRDDWKTRDETTQEADMTEQTEGVRSVGVAVLGYGTVGQGVVDLLGRHRGRWLDQLGTDVVVRHVVVRDLHRERDVPAPAGTLSTDARGAVTDPSVDLVVEVAGPVEEGLELVGEALRQGKHVVTANKALLSAHGEELTALAQEQGVNLLFEAAVAGGVPCVRALRDLVRVDRVRSVSGILNGSCNYILSAMESGRDYGVVAAEAQQLGYLEADPSADVSGADSLRKLRILASMAFGGPVTEPHILCTGIERVSAADLQALRTAPGGPRVVRLVGEAHAVQGPGGHEVTAVVEPVAVPPEHWAASITGSTNAVTFEADHVGALTFAGPGAGRYETASAVLTDVVDVLLGAVPTTSPLSDAPLHDANATVTGRWYLRSSAALAGQAEALLQDRLGSDPVAGITGPLRRAVLQPWLDDPGSCVVRWEAAGEGAA</sequence>
<dbReference type="Gene3D" id="3.30.360.10">
    <property type="entry name" value="Dihydrodipicolinate Reductase, domain 2"/>
    <property type="match status" value="1"/>
</dbReference>
<dbReference type="EC" id="1.1.1.3" evidence="5"/>
<dbReference type="InterPro" id="IPR001342">
    <property type="entry name" value="HDH_cat"/>
</dbReference>
<dbReference type="SUPFAM" id="SSF55347">
    <property type="entry name" value="Glyceraldehyde-3-phosphate dehydrogenase-like, C-terminal domain"/>
    <property type="match status" value="1"/>
</dbReference>
<evidence type="ECO:0000256" key="12">
    <source>
        <dbReference type="ARBA" id="ARBA00044930"/>
    </source>
</evidence>
<evidence type="ECO:0000256" key="5">
    <source>
        <dbReference type="ARBA" id="ARBA00013213"/>
    </source>
</evidence>
<evidence type="ECO:0000313" key="18">
    <source>
        <dbReference type="EMBL" id="PKZ42747.1"/>
    </source>
</evidence>
<evidence type="ECO:0000256" key="11">
    <source>
        <dbReference type="ARBA" id="ARBA00023167"/>
    </source>
</evidence>
<evidence type="ECO:0000259" key="16">
    <source>
        <dbReference type="Pfam" id="PF00742"/>
    </source>
</evidence>
<evidence type="ECO:0000256" key="10">
    <source>
        <dbReference type="ARBA" id="ARBA00023053"/>
    </source>
</evidence>
<keyword evidence="19" id="KW-1185">Reference proteome</keyword>
<evidence type="ECO:0000256" key="14">
    <source>
        <dbReference type="ARBA" id="ARBA00049031"/>
    </source>
</evidence>
<protein>
    <recommendedName>
        <fullName evidence="6">Homoserine dehydrogenase</fullName>
        <ecNumber evidence="5">1.1.1.3</ecNumber>
    </recommendedName>
</protein>
<keyword evidence="8" id="KW-0791">Threonine biosynthesis</keyword>
<dbReference type="Pfam" id="PF00742">
    <property type="entry name" value="Homoserine_dh"/>
    <property type="match status" value="1"/>
</dbReference>
<dbReference type="OrthoDB" id="9808167at2"/>
<comment type="pathway">
    <text evidence="3">Amino-acid biosynthesis; L-methionine biosynthesis via de novo pathway; L-homoserine from L-aspartate: step 3/3.</text>
</comment>
<dbReference type="GO" id="GO:0050661">
    <property type="term" value="F:NADP binding"/>
    <property type="evidence" value="ECO:0007669"/>
    <property type="project" value="InterPro"/>
</dbReference>
<evidence type="ECO:0000256" key="2">
    <source>
        <dbReference type="ARBA" id="ARBA00005056"/>
    </source>
</evidence>
<dbReference type="InterPro" id="IPR005106">
    <property type="entry name" value="Asp/hSer_DH_NAD-bd"/>
</dbReference>
<dbReference type="UniPathway" id="UPA00050">
    <property type="reaction ID" value="UER00063"/>
</dbReference>
<keyword evidence="11" id="KW-0486">Methionine biosynthesis</keyword>
<keyword evidence="7" id="KW-0028">Amino-acid biosynthesis</keyword>
<dbReference type="EMBL" id="PKIZ01000001">
    <property type="protein sequence ID" value="PKZ42747.1"/>
    <property type="molecule type" value="Genomic_DNA"/>
</dbReference>
<feature type="domain" description="Homoserine dehydrogenase catalytic" evidence="16">
    <location>
        <begin position="364"/>
        <end position="548"/>
    </location>
</feature>
<feature type="region of interest" description="Disordered" evidence="15">
    <location>
        <begin position="149"/>
        <end position="226"/>
    </location>
</feature>
<comment type="function">
    <text evidence="12">Catalyzes the conversion of L-aspartate-beta-semialdehyde (L-Asa) to L-homoserine (L-Hse), the third step in the biosynthesis of threonine and methionine from aspartate.</text>
</comment>
<keyword evidence="9" id="KW-0560">Oxidoreductase</keyword>
<evidence type="ECO:0000256" key="4">
    <source>
        <dbReference type="ARBA" id="ARBA00006753"/>
    </source>
</evidence>
<evidence type="ECO:0000259" key="17">
    <source>
        <dbReference type="Pfam" id="PF03447"/>
    </source>
</evidence>
<dbReference type="Pfam" id="PF03447">
    <property type="entry name" value="NAD_binding_3"/>
    <property type="match status" value="1"/>
</dbReference>
<dbReference type="GO" id="GO:0009088">
    <property type="term" value="P:threonine biosynthetic process"/>
    <property type="evidence" value="ECO:0007669"/>
    <property type="project" value="UniProtKB-UniPathway"/>
</dbReference>
<organism evidence="18 19">
    <name type="scientific">Kytococcus schroeteri</name>
    <dbReference type="NCBI Taxonomy" id="138300"/>
    <lineage>
        <taxon>Bacteria</taxon>
        <taxon>Bacillati</taxon>
        <taxon>Actinomycetota</taxon>
        <taxon>Actinomycetes</taxon>
        <taxon>Micrococcales</taxon>
        <taxon>Kytococcaceae</taxon>
        <taxon>Kytococcus</taxon>
    </lineage>
</organism>
<comment type="cofactor">
    <cofactor evidence="1">
        <name>a metal cation</name>
        <dbReference type="ChEBI" id="CHEBI:25213"/>
    </cofactor>
</comment>
<evidence type="ECO:0000256" key="6">
    <source>
        <dbReference type="ARBA" id="ARBA00013376"/>
    </source>
</evidence>
<name>A0A2I1PDP4_9MICO</name>
<evidence type="ECO:0000256" key="1">
    <source>
        <dbReference type="ARBA" id="ARBA00001920"/>
    </source>
</evidence>
<dbReference type="NCBIfam" id="NF004976">
    <property type="entry name" value="PRK06349.1"/>
    <property type="match status" value="1"/>
</dbReference>
<dbReference type="Gene3D" id="3.40.50.720">
    <property type="entry name" value="NAD(P)-binding Rossmann-like Domain"/>
    <property type="match status" value="1"/>
</dbReference>
<evidence type="ECO:0000256" key="13">
    <source>
        <dbReference type="ARBA" id="ARBA00048841"/>
    </source>
</evidence>
<dbReference type="InterPro" id="IPR036291">
    <property type="entry name" value="NAD(P)-bd_dom_sf"/>
</dbReference>
<feature type="domain" description="Aspartate/homoserine dehydrogenase NAD-binding" evidence="17">
    <location>
        <begin position="237"/>
        <end position="356"/>
    </location>
</feature>
<dbReference type="AlphaFoldDB" id="A0A2I1PDP4"/>
<dbReference type="Gene3D" id="3.30.70.260">
    <property type="match status" value="1"/>
</dbReference>
<comment type="caution">
    <text evidence="18">The sequence shown here is derived from an EMBL/GenBank/DDBJ whole genome shotgun (WGS) entry which is preliminary data.</text>
</comment>
<feature type="compositionally biased region" description="Basic and acidic residues" evidence="15">
    <location>
        <begin position="204"/>
        <end position="215"/>
    </location>
</feature>
<dbReference type="SUPFAM" id="SSF51735">
    <property type="entry name" value="NAD(P)-binding Rossmann-fold domains"/>
    <property type="match status" value="1"/>
</dbReference>
<evidence type="ECO:0000256" key="3">
    <source>
        <dbReference type="ARBA" id="ARBA00005062"/>
    </source>
</evidence>
<dbReference type="UniPathway" id="UPA00051">
    <property type="reaction ID" value="UER00465"/>
</dbReference>
<accession>A0A2I1PDP4</accession>
<evidence type="ECO:0000313" key="19">
    <source>
        <dbReference type="Proteomes" id="UP000234206"/>
    </source>
</evidence>
<evidence type="ECO:0000256" key="8">
    <source>
        <dbReference type="ARBA" id="ARBA00022697"/>
    </source>
</evidence>
<evidence type="ECO:0000256" key="15">
    <source>
        <dbReference type="SAM" id="MobiDB-lite"/>
    </source>
</evidence>
<dbReference type="Proteomes" id="UP000234206">
    <property type="component" value="Unassembled WGS sequence"/>
</dbReference>